<proteinExistence type="predicted"/>
<feature type="transmembrane region" description="Helical" evidence="6">
    <location>
        <begin position="32"/>
        <end position="49"/>
    </location>
</feature>
<dbReference type="CDD" id="cd01115">
    <property type="entry name" value="SLC13_permease"/>
    <property type="match status" value="1"/>
</dbReference>
<keyword evidence="5 6" id="KW-0472">Membrane</keyword>
<evidence type="ECO:0000256" key="2">
    <source>
        <dbReference type="ARBA" id="ARBA00022448"/>
    </source>
</evidence>
<organism evidence="7 8">
    <name type="scientific">Salegentibacter agarivorans</name>
    <dbReference type="NCBI Taxonomy" id="345907"/>
    <lineage>
        <taxon>Bacteria</taxon>
        <taxon>Pseudomonadati</taxon>
        <taxon>Bacteroidota</taxon>
        <taxon>Flavobacteriia</taxon>
        <taxon>Flavobacteriales</taxon>
        <taxon>Flavobacteriaceae</taxon>
        <taxon>Salegentibacter</taxon>
    </lineage>
</organism>
<feature type="transmembrane region" description="Helical" evidence="6">
    <location>
        <begin position="119"/>
        <end position="137"/>
    </location>
</feature>
<evidence type="ECO:0000256" key="6">
    <source>
        <dbReference type="SAM" id="Phobius"/>
    </source>
</evidence>
<evidence type="ECO:0000313" key="7">
    <source>
        <dbReference type="EMBL" id="SFF93140.1"/>
    </source>
</evidence>
<feature type="transmembrane region" description="Helical" evidence="6">
    <location>
        <begin position="370"/>
        <end position="401"/>
    </location>
</feature>
<name>A0A1I2MQI0_9FLAO</name>
<feature type="transmembrane region" description="Helical" evidence="6">
    <location>
        <begin position="296"/>
        <end position="314"/>
    </location>
</feature>
<keyword evidence="8" id="KW-1185">Reference proteome</keyword>
<evidence type="ECO:0000256" key="3">
    <source>
        <dbReference type="ARBA" id="ARBA00022692"/>
    </source>
</evidence>
<reference evidence="8" key="1">
    <citation type="submission" date="2016-10" db="EMBL/GenBank/DDBJ databases">
        <authorList>
            <person name="Varghese N."/>
            <person name="Submissions S."/>
        </authorList>
    </citation>
    <scope>NUCLEOTIDE SEQUENCE [LARGE SCALE GENOMIC DNA]</scope>
    <source>
        <strain evidence="8">DSM 23515</strain>
    </source>
</reference>
<dbReference type="PANTHER" id="PTHR10283:SF82">
    <property type="entry name" value="SOLUTE CARRIER FAMILY 13 MEMBER 2"/>
    <property type="match status" value="1"/>
</dbReference>
<feature type="transmembrane region" description="Helical" evidence="6">
    <location>
        <begin position="143"/>
        <end position="162"/>
    </location>
</feature>
<feature type="transmembrane region" description="Helical" evidence="6">
    <location>
        <begin position="335"/>
        <end position="358"/>
    </location>
</feature>
<feature type="transmembrane region" description="Helical" evidence="6">
    <location>
        <begin position="453"/>
        <end position="473"/>
    </location>
</feature>
<dbReference type="PROSITE" id="PS01271">
    <property type="entry name" value="NA_SULFATE"/>
    <property type="match status" value="1"/>
</dbReference>
<evidence type="ECO:0000313" key="8">
    <source>
        <dbReference type="Proteomes" id="UP000199116"/>
    </source>
</evidence>
<dbReference type="RefSeq" id="WP_075325722.1">
    <property type="nucleotide sequence ID" value="NZ_FOOH01000015.1"/>
</dbReference>
<feature type="transmembrane region" description="Helical" evidence="6">
    <location>
        <begin position="272"/>
        <end position="290"/>
    </location>
</feature>
<feature type="transmembrane region" description="Helical" evidence="6">
    <location>
        <begin position="214"/>
        <end position="236"/>
    </location>
</feature>
<sequence length="489" mass="53634">MNKFIRALILIAGPLLFFILQIIGAPQSMPPAAFDILCITIWMALWWVTEVIPISVTALLPIVMFPLTGALDIEATTAAFGHKYVFLYLGGFVLAVAIEKWDLHRRIALNIINLIGSKIKFIILGFMIATAFLSMWISNTATSVMMLPIGTAIISQLKNNPFSNENEPLVFGKALMLAIAYSASIGGIGTLIGTPPNLVFAGIVEELYGIEISFLKWAMLGIPISVFLLFICWKYLTSFAFKFDKAEFPGGRAEINKLLKSLGKISKQEKRVLVIFGCTAFFWITRSFLIQPFLPFIDDTIIAIIAAIALFIVPSGKETKPLLNWEEAVKIPWGIILLFGGGMALAKGFSETGLAIWIGEQLTYLQNLPLFLLILILVAAVNFLTEVTSNLATTAMLLPILAPMALAIGLHPYLLLISATLAASCAFMLPVATPPNAVVFGSGYLNIPDMIKTGLWMNLFSILLISILVYFFLPSIWGFKVNEIPEVFA</sequence>
<evidence type="ECO:0000256" key="4">
    <source>
        <dbReference type="ARBA" id="ARBA00022989"/>
    </source>
</evidence>
<protein>
    <submittedName>
        <fullName evidence="7">Solute carrier family 13 (Sodium-dependent dicarboxylate transporter), member 2/3/5</fullName>
    </submittedName>
</protein>
<comment type="subcellular location">
    <subcellularLocation>
        <location evidence="1">Membrane</location>
        <topology evidence="1">Multi-pass membrane protein</topology>
    </subcellularLocation>
</comment>
<keyword evidence="2" id="KW-0813">Transport</keyword>
<feature type="transmembrane region" description="Helical" evidence="6">
    <location>
        <begin position="174"/>
        <end position="194"/>
    </location>
</feature>
<dbReference type="InterPro" id="IPR001898">
    <property type="entry name" value="SLC13A/DASS"/>
</dbReference>
<keyword evidence="4 6" id="KW-1133">Transmembrane helix</keyword>
<dbReference type="EMBL" id="FOOH01000015">
    <property type="protein sequence ID" value="SFF93140.1"/>
    <property type="molecule type" value="Genomic_DNA"/>
</dbReference>
<dbReference type="InterPro" id="IPR031312">
    <property type="entry name" value="Na/sul_symport_CS"/>
</dbReference>
<evidence type="ECO:0000256" key="5">
    <source>
        <dbReference type="ARBA" id="ARBA00023136"/>
    </source>
</evidence>
<dbReference type="PANTHER" id="PTHR10283">
    <property type="entry name" value="SOLUTE CARRIER FAMILY 13 MEMBER"/>
    <property type="match status" value="1"/>
</dbReference>
<gene>
    <name evidence="7" type="ORF">SAMN04488033_11516</name>
</gene>
<feature type="transmembrane region" description="Helical" evidence="6">
    <location>
        <begin position="79"/>
        <end position="98"/>
    </location>
</feature>
<dbReference type="GO" id="GO:0005886">
    <property type="term" value="C:plasma membrane"/>
    <property type="evidence" value="ECO:0007669"/>
    <property type="project" value="TreeGrafter"/>
</dbReference>
<feature type="transmembrane region" description="Helical" evidence="6">
    <location>
        <begin position="7"/>
        <end position="26"/>
    </location>
</feature>
<accession>A0A1I2MQI0</accession>
<evidence type="ECO:0000256" key="1">
    <source>
        <dbReference type="ARBA" id="ARBA00004141"/>
    </source>
</evidence>
<dbReference type="AlphaFoldDB" id="A0A1I2MQI0"/>
<dbReference type="NCBIfam" id="TIGR00785">
    <property type="entry name" value="dass"/>
    <property type="match status" value="1"/>
</dbReference>
<dbReference type="Pfam" id="PF00939">
    <property type="entry name" value="Na_sulph_symp"/>
    <property type="match status" value="1"/>
</dbReference>
<dbReference type="Proteomes" id="UP000199116">
    <property type="component" value="Unassembled WGS sequence"/>
</dbReference>
<keyword evidence="3 6" id="KW-0812">Transmembrane</keyword>
<dbReference type="GO" id="GO:0015141">
    <property type="term" value="F:succinate transmembrane transporter activity"/>
    <property type="evidence" value="ECO:0007669"/>
    <property type="project" value="UniProtKB-ARBA"/>
</dbReference>